<comment type="caution">
    <text evidence="4">The sequence shown here is derived from an EMBL/GenBank/DDBJ whole genome shotgun (WGS) entry which is preliminary data.</text>
</comment>
<reference evidence="4" key="1">
    <citation type="submission" date="2014-03" db="EMBL/GenBank/DDBJ databases">
        <authorList>
            <person name="Genoscope - CEA"/>
        </authorList>
    </citation>
    <scope>NUCLEOTIDE SEQUENCE [LARGE SCALE GENOMIC DNA]</scope>
    <source>
        <strain evidence="4">CF27</strain>
    </source>
</reference>
<keyword evidence="4" id="KW-0548">Nucleotidyltransferase</keyword>
<dbReference type="SUPFAM" id="SSF56672">
    <property type="entry name" value="DNA/RNA polymerases"/>
    <property type="match status" value="1"/>
</dbReference>
<evidence type="ECO:0000256" key="2">
    <source>
        <dbReference type="SAM" id="MobiDB-lite"/>
    </source>
</evidence>
<name>A0A060UNF5_9PROT</name>
<dbReference type="InterPro" id="IPR051083">
    <property type="entry name" value="GrpII_Intron_Splice-Mob/Def"/>
</dbReference>
<dbReference type="SMART" id="SM00507">
    <property type="entry name" value="HNHc"/>
    <property type="match status" value="1"/>
</dbReference>
<evidence type="ECO:0000259" key="3">
    <source>
        <dbReference type="PROSITE" id="PS50878"/>
    </source>
</evidence>
<feature type="region of interest" description="Disordered" evidence="2">
    <location>
        <begin position="1"/>
        <end position="42"/>
    </location>
</feature>
<dbReference type="AlphaFoldDB" id="A0A060UNF5"/>
<reference evidence="4" key="2">
    <citation type="submission" date="2014-07" db="EMBL/GenBank/DDBJ databases">
        <title>Initial genome analysis of the psychrotolerant acidophile Acidithiobacillus ferrivorans CF27: insights into iron and sulfur oxidation pathways and into biofilm formation.</title>
        <authorList>
            <person name="Talla E."/>
            <person name="Hedrich S."/>
            <person name="Mangenot S."/>
            <person name="Ji B."/>
            <person name="Johnson D.B."/>
            <person name="Barbe V."/>
            <person name="Bonnefoy V."/>
        </authorList>
    </citation>
    <scope>NUCLEOTIDE SEQUENCE [LARGE SCALE GENOMIC DNA]</scope>
    <source>
        <strain evidence="4">CF27</strain>
    </source>
</reference>
<gene>
    <name evidence="4" type="ORF">AFERRI_300001</name>
</gene>
<feature type="domain" description="Reverse transcriptase" evidence="3">
    <location>
        <begin position="133"/>
        <end position="365"/>
    </location>
</feature>
<organism evidence="4">
    <name type="scientific">Acidithiobacillus ferrivorans</name>
    <dbReference type="NCBI Taxonomy" id="160808"/>
    <lineage>
        <taxon>Bacteria</taxon>
        <taxon>Pseudomonadati</taxon>
        <taxon>Pseudomonadota</taxon>
        <taxon>Acidithiobacillia</taxon>
        <taxon>Acidithiobacillales</taxon>
        <taxon>Acidithiobacillaceae</taxon>
        <taxon>Acidithiobacillus</taxon>
    </lineage>
</organism>
<dbReference type="InterPro" id="IPR043502">
    <property type="entry name" value="DNA/RNA_pol_sf"/>
</dbReference>
<dbReference type="CDD" id="cd00085">
    <property type="entry name" value="HNHc"/>
    <property type="match status" value="1"/>
</dbReference>
<accession>A0A060UNF5</accession>
<dbReference type="GO" id="GO:0003676">
    <property type="term" value="F:nucleic acid binding"/>
    <property type="evidence" value="ECO:0007669"/>
    <property type="project" value="InterPro"/>
</dbReference>
<proteinExistence type="inferred from homology"/>
<feature type="compositionally biased region" description="Polar residues" evidence="2">
    <location>
        <begin position="1"/>
        <end position="10"/>
    </location>
</feature>
<comment type="similarity">
    <text evidence="1">Belongs to the bacterial reverse transcriptase family.</text>
</comment>
<dbReference type="InterPro" id="IPR000477">
    <property type="entry name" value="RT_dom"/>
</dbReference>
<evidence type="ECO:0000313" key="4">
    <source>
        <dbReference type="EMBL" id="CDQ09831.1"/>
    </source>
</evidence>
<dbReference type="InterPro" id="IPR030931">
    <property type="entry name" value="Group_II_RT_mat"/>
</dbReference>
<evidence type="ECO:0000256" key="1">
    <source>
        <dbReference type="ARBA" id="ARBA00034120"/>
    </source>
</evidence>
<dbReference type="GO" id="GO:0003964">
    <property type="term" value="F:RNA-directed DNA polymerase activity"/>
    <property type="evidence" value="ECO:0007669"/>
    <property type="project" value="UniProtKB-KW"/>
</dbReference>
<dbReference type="GO" id="GO:0008270">
    <property type="term" value="F:zinc ion binding"/>
    <property type="evidence" value="ECO:0007669"/>
    <property type="project" value="InterPro"/>
</dbReference>
<dbReference type="PANTHER" id="PTHR34047:SF8">
    <property type="entry name" value="PROTEIN YKFC"/>
    <property type="match status" value="1"/>
</dbReference>
<dbReference type="Pfam" id="PF00078">
    <property type="entry name" value="RVT_1"/>
    <property type="match status" value="1"/>
</dbReference>
<dbReference type="PANTHER" id="PTHR34047">
    <property type="entry name" value="NUCLEAR INTRON MATURASE 1, MITOCHONDRIAL-RELATED"/>
    <property type="match status" value="1"/>
</dbReference>
<dbReference type="Pfam" id="PF01844">
    <property type="entry name" value="HNH"/>
    <property type="match status" value="1"/>
</dbReference>
<dbReference type="InterPro" id="IPR003615">
    <property type="entry name" value="HNH_nuc"/>
</dbReference>
<dbReference type="Gene3D" id="1.10.30.50">
    <property type="match status" value="1"/>
</dbReference>
<protein>
    <submittedName>
        <fullName evidence="4">RNA-directed DNA polymerase (Reverse transcriptase)</fullName>
    </submittedName>
</protein>
<dbReference type="NCBIfam" id="TIGR04416">
    <property type="entry name" value="group_II_RT_mat"/>
    <property type="match status" value="1"/>
</dbReference>
<keyword evidence="4" id="KW-0808">Transferase</keyword>
<dbReference type="PROSITE" id="PS50878">
    <property type="entry name" value="RT_POL"/>
    <property type="match status" value="1"/>
</dbReference>
<dbReference type="Pfam" id="PF08388">
    <property type="entry name" value="GIIM"/>
    <property type="match status" value="1"/>
</dbReference>
<sequence>MPSCNGTDTGCNIPRRESEQTSPLVSHHEITFRTSQGGKANERKNISVCALSRRGLARDRLVPGHETSAEAAGAYREGNTGRPMGQGESPATSADPLVQRQGSSRAAGDFQSRQKHAGGDGATWSSPEDKAQAVLSFRRRGYQPLPLKRVYIPKKNGKKRPLGIPTMKDRAMQALYKLALEPVAETTADPNSYGFRPERSTADAAGACFIALARKDAATWILEADIKGCFDNISHDWLIANIPMDKAILRKWLKAGFMDKGTIFPTEAGTPQGGIISSILANMALDGLEKQLRKDIQRNVHSGQKVNMVRYADDFIITGSSKELLENEAKPLVERFLVERGLTLSPEKTKITHIRDGFNFLGWNMRKYGKEGKQGKYLQKPAKDNVGAFRSKVAGIIKGNKTTKQENLIALLNPVIRGWGNYHQHAVAKETYSSMDAALWELLWQWATRRHPNKGSQWIKDKYFQSRGSRNWVFTCKDENGKEWTLLKLSDTKIVRHVKIKGEVNPFDPKWETYREDRLAKHMALSLKGRNKLLRHWKEQNGNCPICEEKITRETGWHLHHIIRTTDGGPDTHRNRVLLHPNCHNQVHSQKLRVVTAGFRKES</sequence>
<keyword evidence="4" id="KW-0695">RNA-directed DNA polymerase</keyword>
<dbReference type="CDD" id="cd01651">
    <property type="entry name" value="RT_G2_intron"/>
    <property type="match status" value="1"/>
</dbReference>
<dbReference type="InterPro" id="IPR002711">
    <property type="entry name" value="HNH"/>
</dbReference>
<dbReference type="GO" id="GO:0004519">
    <property type="term" value="F:endonuclease activity"/>
    <property type="evidence" value="ECO:0007669"/>
    <property type="project" value="InterPro"/>
</dbReference>
<feature type="region of interest" description="Disordered" evidence="2">
    <location>
        <begin position="60"/>
        <end position="129"/>
    </location>
</feature>
<dbReference type="InterPro" id="IPR013597">
    <property type="entry name" value="Mat_intron_G2"/>
</dbReference>
<dbReference type="EMBL" id="CCCS020000024">
    <property type="protein sequence ID" value="CDQ09831.1"/>
    <property type="molecule type" value="Genomic_DNA"/>
</dbReference>